<reference evidence="5" key="1">
    <citation type="submission" date="2020-11" db="EMBL/GenBank/DDBJ databases">
        <authorList>
            <consortium name="DOE Joint Genome Institute"/>
            <person name="Ahrendt S."/>
            <person name="Riley R."/>
            <person name="Andreopoulos W."/>
            <person name="LaButti K."/>
            <person name="Pangilinan J."/>
            <person name="Ruiz-duenas F.J."/>
            <person name="Barrasa J.M."/>
            <person name="Sanchez-Garcia M."/>
            <person name="Camarero S."/>
            <person name="Miyauchi S."/>
            <person name="Serrano A."/>
            <person name="Linde D."/>
            <person name="Babiker R."/>
            <person name="Drula E."/>
            <person name="Ayuso-Fernandez I."/>
            <person name="Pacheco R."/>
            <person name="Padilla G."/>
            <person name="Ferreira P."/>
            <person name="Barriuso J."/>
            <person name="Kellner H."/>
            <person name="Castanera R."/>
            <person name="Alfaro M."/>
            <person name="Ramirez L."/>
            <person name="Pisabarro A.G."/>
            <person name="Kuo A."/>
            <person name="Tritt A."/>
            <person name="Lipzen A."/>
            <person name="He G."/>
            <person name="Yan M."/>
            <person name="Ng V."/>
            <person name="Cullen D."/>
            <person name="Martin F."/>
            <person name="Rosso M.-N."/>
            <person name="Henrissat B."/>
            <person name="Hibbett D."/>
            <person name="Martinez A.T."/>
            <person name="Grigoriev I.V."/>
        </authorList>
    </citation>
    <scope>NUCLEOTIDE SEQUENCE</scope>
    <source>
        <strain evidence="5">AH 44721</strain>
    </source>
</reference>
<dbReference type="AlphaFoldDB" id="A0A9P5NET5"/>
<dbReference type="InterPro" id="IPR002068">
    <property type="entry name" value="A-crystallin/Hsp20_dom"/>
</dbReference>
<evidence type="ECO:0000256" key="2">
    <source>
        <dbReference type="PROSITE-ProRule" id="PRU00285"/>
    </source>
</evidence>
<dbReference type="EMBL" id="JADNYJ010000110">
    <property type="protein sequence ID" value="KAF8884215.1"/>
    <property type="molecule type" value="Genomic_DNA"/>
</dbReference>
<dbReference type="Proteomes" id="UP000724874">
    <property type="component" value="Unassembled WGS sequence"/>
</dbReference>
<name>A0A9P5NET5_GYMJU</name>
<evidence type="ECO:0000256" key="3">
    <source>
        <dbReference type="RuleBase" id="RU003616"/>
    </source>
</evidence>
<dbReference type="PROSITE" id="PS01031">
    <property type="entry name" value="SHSP"/>
    <property type="match status" value="1"/>
</dbReference>
<gene>
    <name evidence="5" type="ORF">CPB84DRAFT_1632112</name>
</gene>
<evidence type="ECO:0000256" key="1">
    <source>
        <dbReference type="ARBA" id="ARBA00023016"/>
    </source>
</evidence>
<dbReference type="SUPFAM" id="SSF49764">
    <property type="entry name" value="HSP20-like chaperones"/>
    <property type="match status" value="1"/>
</dbReference>
<dbReference type="PANTHER" id="PTHR11527">
    <property type="entry name" value="HEAT-SHOCK PROTEIN 20 FAMILY MEMBER"/>
    <property type="match status" value="1"/>
</dbReference>
<evidence type="ECO:0000313" key="5">
    <source>
        <dbReference type="EMBL" id="KAF8884215.1"/>
    </source>
</evidence>
<dbReference type="Gene3D" id="2.60.40.790">
    <property type="match status" value="1"/>
</dbReference>
<accession>A0A9P5NET5</accession>
<comment type="similarity">
    <text evidence="2 3">Belongs to the small heat shock protein (HSP20) family.</text>
</comment>
<keyword evidence="6" id="KW-1185">Reference proteome</keyword>
<dbReference type="OrthoDB" id="1431247at2759"/>
<keyword evidence="1" id="KW-0346">Stress response</keyword>
<comment type="caution">
    <text evidence="5">The sequence shown here is derived from an EMBL/GenBank/DDBJ whole genome shotgun (WGS) entry which is preliminary data.</text>
</comment>
<dbReference type="CDD" id="cd06464">
    <property type="entry name" value="ACD_sHsps-like"/>
    <property type="match status" value="1"/>
</dbReference>
<feature type="non-terminal residue" evidence="5">
    <location>
        <position position="1"/>
    </location>
</feature>
<proteinExistence type="inferred from homology"/>
<dbReference type="InterPro" id="IPR031107">
    <property type="entry name" value="Small_HSP"/>
</dbReference>
<dbReference type="InterPro" id="IPR008978">
    <property type="entry name" value="HSP20-like_chaperone"/>
</dbReference>
<feature type="domain" description="SHSP" evidence="4">
    <location>
        <begin position="40"/>
        <end position="166"/>
    </location>
</feature>
<evidence type="ECO:0000259" key="4">
    <source>
        <dbReference type="PROSITE" id="PS01031"/>
    </source>
</evidence>
<dbReference type="Pfam" id="PF00011">
    <property type="entry name" value="HSP20"/>
    <property type="match status" value="1"/>
</dbReference>
<sequence>TFQMSRHPAFVEAVNRAANLKIAEAIKSGKLRPVFHPNTPAPLRYAPRMDLVDDPSSSKLAAVFELPGIQTNQISLKIHEGQLVIAGERKGPSAHGLPRFPAAAADAISSGDMDTDDIEAGRNVQYPIQELRYGNFFRSIRIPSGIQESDVKATLQDGMLTVTWPR</sequence>
<protein>
    <submittedName>
        <fullName evidence="5">HSP20-like chaperone</fullName>
    </submittedName>
</protein>
<organism evidence="5 6">
    <name type="scientific">Gymnopilus junonius</name>
    <name type="common">Spectacular rustgill mushroom</name>
    <name type="synonym">Gymnopilus spectabilis subsp. junonius</name>
    <dbReference type="NCBI Taxonomy" id="109634"/>
    <lineage>
        <taxon>Eukaryota</taxon>
        <taxon>Fungi</taxon>
        <taxon>Dikarya</taxon>
        <taxon>Basidiomycota</taxon>
        <taxon>Agaricomycotina</taxon>
        <taxon>Agaricomycetes</taxon>
        <taxon>Agaricomycetidae</taxon>
        <taxon>Agaricales</taxon>
        <taxon>Agaricineae</taxon>
        <taxon>Hymenogastraceae</taxon>
        <taxon>Gymnopilus</taxon>
    </lineage>
</organism>
<feature type="non-terminal residue" evidence="5">
    <location>
        <position position="166"/>
    </location>
</feature>
<evidence type="ECO:0000313" key="6">
    <source>
        <dbReference type="Proteomes" id="UP000724874"/>
    </source>
</evidence>